<dbReference type="GeneID" id="13302343"/>
<keyword evidence="3" id="KW-1003">Cell membrane</keyword>
<name>A0A5C0XMX3_PYRFU</name>
<proteinExistence type="predicted"/>
<evidence type="ECO:0000256" key="7">
    <source>
        <dbReference type="SAM" id="Phobius"/>
    </source>
</evidence>
<evidence type="ECO:0000256" key="6">
    <source>
        <dbReference type="ARBA" id="ARBA00023136"/>
    </source>
</evidence>
<feature type="transmembrane region" description="Helical" evidence="7">
    <location>
        <begin position="102"/>
        <end position="124"/>
    </location>
</feature>
<dbReference type="PANTHER" id="PTHR34229:SF1">
    <property type="entry name" value="METAL TRANSPORT PROTEIN HI_1621-RELATED"/>
    <property type="match status" value="1"/>
</dbReference>
<feature type="transmembrane region" description="Helical" evidence="7">
    <location>
        <begin position="169"/>
        <end position="189"/>
    </location>
</feature>
<dbReference type="GO" id="GO:0000041">
    <property type="term" value="P:transition metal ion transport"/>
    <property type="evidence" value="ECO:0007669"/>
    <property type="project" value="InterPro"/>
</dbReference>
<comment type="subcellular location">
    <subcellularLocation>
        <location evidence="1">Cell membrane</location>
        <topology evidence="1">Multi-pass membrane protein</topology>
    </subcellularLocation>
</comment>
<dbReference type="OrthoDB" id="71235at2157"/>
<dbReference type="GO" id="GO:0005886">
    <property type="term" value="C:plasma membrane"/>
    <property type="evidence" value="ECO:0007669"/>
    <property type="project" value="UniProtKB-SubCell"/>
</dbReference>
<feature type="transmembrane region" description="Helical" evidence="7">
    <location>
        <begin position="136"/>
        <end position="157"/>
    </location>
</feature>
<keyword evidence="4 7" id="KW-0812">Transmembrane</keyword>
<gene>
    <name evidence="8" type="ORF">PFDSM3638_02650</name>
</gene>
<dbReference type="RefSeq" id="WP_011011648.1">
    <property type="nucleotide sequence ID" value="NC_003413.1"/>
</dbReference>
<evidence type="ECO:0000256" key="4">
    <source>
        <dbReference type="ARBA" id="ARBA00022692"/>
    </source>
</evidence>
<evidence type="ECO:0000313" key="9">
    <source>
        <dbReference type="Proteomes" id="UP000324354"/>
    </source>
</evidence>
<dbReference type="EMBL" id="CP023154">
    <property type="protein sequence ID" value="QEK78243.1"/>
    <property type="molecule type" value="Genomic_DNA"/>
</dbReference>
<keyword evidence="2" id="KW-0813">Transport</keyword>
<dbReference type="Proteomes" id="UP000324354">
    <property type="component" value="Chromosome"/>
</dbReference>
<reference evidence="8 9" key="1">
    <citation type="submission" date="2017-08" db="EMBL/GenBank/DDBJ databases">
        <title>Resequencing and Reannotation of the genome of Pyrococcus furiosus type strain DSM3638.</title>
        <authorList>
            <person name="Reichelt R.M."/>
            <person name="Bunk B."/>
        </authorList>
    </citation>
    <scope>NUCLEOTIDE SEQUENCE [LARGE SCALE GENOMIC DNA]</scope>
    <source>
        <strain evidence="8 9">DSM 3638</strain>
    </source>
</reference>
<evidence type="ECO:0000313" key="8">
    <source>
        <dbReference type="EMBL" id="QEK78243.1"/>
    </source>
</evidence>
<organism evidence="8 9">
    <name type="scientific">Pyrococcus furiosus (strain ATCC 43587 / DSM 3638 / JCM 8422 / Vc1)</name>
    <dbReference type="NCBI Taxonomy" id="186497"/>
    <lineage>
        <taxon>Archaea</taxon>
        <taxon>Methanobacteriati</taxon>
        <taxon>Methanobacteriota</taxon>
        <taxon>Thermococci</taxon>
        <taxon>Thermococcales</taxon>
        <taxon>Thermococcaceae</taxon>
        <taxon>Pyrococcus</taxon>
    </lineage>
</organism>
<dbReference type="AlphaFoldDB" id="A0A5C0XMX3"/>
<protein>
    <submittedName>
        <fullName evidence="8">Cobalamin biosynthesis protein</fullName>
    </submittedName>
</protein>
<feature type="transmembrane region" description="Helical" evidence="7">
    <location>
        <begin position="39"/>
        <end position="59"/>
    </location>
</feature>
<evidence type="ECO:0000256" key="3">
    <source>
        <dbReference type="ARBA" id="ARBA00022475"/>
    </source>
</evidence>
<dbReference type="PANTHER" id="PTHR34229">
    <property type="entry name" value="METAL TRANSPORT PROTEIN HI_1621-RELATED"/>
    <property type="match status" value="1"/>
</dbReference>
<dbReference type="GeneID" id="41712333"/>
<dbReference type="Gene3D" id="1.10.1760.20">
    <property type="match status" value="1"/>
</dbReference>
<accession>A0A5C0XMX3</accession>
<keyword evidence="5 7" id="KW-1133">Transmembrane helix</keyword>
<evidence type="ECO:0000256" key="2">
    <source>
        <dbReference type="ARBA" id="ARBA00022448"/>
    </source>
</evidence>
<dbReference type="Pfam" id="PF01891">
    <property type="entry name" value="CbiM"/>
    <property type="match status" value="1"/>
</dbReference>
<feature type="transmembrane region" description="Helical" evidence="7">
    <location>
        <begin position="7"/>
        <end position="27"/>
    </location>
</feature>
<feature type="transmembrane region" description="Helical" evidence="7">
    <location>
        <begin position="71"/>
        <end position="96"/>
    </location>
</feature>
<evidence type="ECO:0000256" key="1">
    <source>
        <dbReference type="ARBA" id="ARBA00004651"/>
    </source>
</evidence>
<evidence type="ECO:0000256" key="5">
    <source>
        <dbReference type="ARBA" id="ARBA00022989"/>
    </source>
</evidence>
<dbReference type="InterPro" id="IPR002751">
    <property type="entry name" value="CbiM/NikMN"/>
</dbReference>
<keyword evidence="6 7" id="KW-0472">Membrane</keyword>
<sequence length="204" mass="21066">MHIPDGLLSPPVIAATYLGFIAVLAYSLRNLKEFPEEKIPLLGLFAAGIFAAQMVNFPIIGGVSGHLLGGALVAVILGPHAAFIVMTTVLLIQTFFFGDGGITALGANILNMGAVGAYLGYYIYQKISKVKEELGIALAAWLSVVIGAALTAIEIGVSGNVPFTKVFSLMVAYHSIIGIGEALITLAVIKAVKGKVASIGGVPT</sequence>